<proteinExistence type="predicted"/>
<evidence type="ECO:0000256" key="2">
    <source>
        <dbReference type="SAM" id="MobiDB-lite"/>
    </source>
</evidence>
<dbReference type="PANTHER" id="PTHR10948">
    <property type="entry name" value="TRANSPOSASE"/>
    <property type="match status" value="1"/>
</dbReference>
<dbReference type="GO" id="GO:0005829">
    <property type="term" value="C:cytosol"/>
    <property type="evidence" value="ECO:0007669"/>
    <property type="project" value="TreeGrafter"/>
</dbReference>
<dbReference type="PROSITE" id="PS50994">
    <property type="entry name" value="INTEGRASE"/>
    <property type="match status" value="1"/>
</dbReference>
<dbReference type="NCBIfam" id="NF033563">
    <property type="entry name" value="transpos_IS30"/>
    <property type="match status" value="1"/>
</dbReference>
<evidence type="ECO:0000259" key="3">
    <source>
        <dbReference type="PROSITE" id="PS50994"/>
    </source>
</evidence>
<organism evidence="4">
    <name type="scientific">metagenome</name>
    <dbReference type="NCBI Taxonomy" id="256318"/>
    <lineage>
        <taxon>unclassified sequences</taxon>
        <taxon>metagenomes</taxon>
    </lineage>
</organism>
<dbReference type="GO" id="GO:0006310">
    <property type="term" value="P:DNA recombination"/>
    <property type="evidence" value="ECO:0007669"/>
    <property type="project" value="UniProtKB-KW"/>
</dbReference>
<protein>
    <submittedName>
        <fullName evidence="4">Transposase</fullName>
    </submittedName>
</protein>
<dbReference type="GO" id="GO:0003676">
    <property type="term" value="F:nucleic acid binding"/>
    <property type="evidence" value="ECO:0007669"/>
    <property type="project" value="InterPro"/>
</dbReference>
<dbReference type="Gene3D" id="3.30.420.10">
    <property type="entry name" value="Ribonuclease H-like superfamily/Ribonuclease H"/>
    <property type="match status" value="1"/>
</dbReference>
<feature type="region of interest" description="Disordered" evidence="2">
    <location>
        <begin position="199"/>
        <end position="218"/>
    </location>
</feature>
<feature type="compositionally biased region" description="Basic residues" evidence="2">
    <location>
        <begin position="200"/>
        <end position="210"/>
    </location>
</feature>
<dbReference type="Pfam" id="PF13936">
    <property type="entry name" value="HTH_38"/>
    <property type="match status" value="1"/>
</dbReference>
<evidence type="ECO:0000256" key="1">
    <source>
        <dbReference type="ARBA" id="ARBA00023172"/>
    </source>
</evidence>
<dbReference type="SUPFAM" id="SSF53098">
    <property type="entry name" value="Ribonuclease H-like"/>
    <property type="match status" value="1"/>
</dbReference>
<dbReference type="GO" id="GO:0004803">
    <property type="term" value="F:transposase activity"/>
    <property type="evidence" value="ECO:0007669"/>
    <property type="project" value="TreeGrafter"/>
</dbReference>
<accession>A0A2P2CE46</accession>
<dbReference type="InterPro" id="IPR053392">
    <property type="entry name" value="Transposase_IS30-like"/>
</dbReference>
<dbReference type="GO" id="GO:0032196">
    <property type="term" value="P:transposition"/>
    <property type="evidence" value="ECO:0007669"/>
    <property type="project" value="TreeGrafter"/>
</dbReference>
<dbReference type="GO" id="GO:0015074">
    <property type="term" value="P:DNA integration"/>
    <property type="evidence" value="ECO:0007669"/>
    <property type="project" value="InterPro"/>
</dbReference>
<evidence type="ECO:0000313" key="4">
    <source>
        <dbReference type="EMBL" id="CUR60258.1"/>
    </source>
</evidence>
<dbReference type="InterPro" id="IPR036397">
    <property type="entry name" value="RNaseH_sf"/>
</dbReference>
<dbReference type="InterPro" id="IPR001584">
    <property type="entry name" value="Integrase_cat-core"/>
</dbReference>
<sequence>MLMGYSPFSPRMLLDRQRALWDLWQSGKEMSLAAEVLGVDRKTVYNRISEAGGIRPRRRQTRSRLSYEDRVHIEIGLAQGRSMRALASDLGRAASTISREVAAHRNGRGRYVAKRAHAIAYQDARRPQDSKIDASPALRTRIIKDLGLKYSPEEIAGRLRREFPDDPEMSVHHETIYRWIYLQPRGELKREVVAALRSGRAMRRPQKHGRTNGVGQIPDMVSIHERPPVDHPDGTRIPGHWEGDLIIGKNNGSAIGTVVERATGYLLLLHLPNGRGVEHVTAALTQRLAELPSSLRQSLTWDQGKELSQHAKVSIDAGIDIYFADPHTPWHRPSNENTNGLLRQYFPKGTDLSLHSAEHLTFVEAQMNDRPRKRLEYAKPQELMTQLLLGV</sequence>
<reference evidence="4" key="1">
    <citation type="submission" date="2015-08" db="EMBL/GenBank/DDBJ databases">
        <authorList>
            <person name="Babu N.S."/>
            <person name="Beckwith C.J."/>
            <person name="Beseler K.G."/>
            <person name="Brison A."/>
            <person name="Carone J.V."/>
            <person name="Caskin T.P."/>
            <person name="Diamond M."/>
            <person name="Durham M.E."/>
            <person name="Foxe J.M."/>
            <person name="Go M."/>
            <person name="Henderson B.A."/>
            <person name="Jones I.B."/>
            <person name="McGettigan J.A."/>
            <person name="Micheletti S.J."/>
            <person name="Nasrallah M.E."/>
            <person name="Ortiz D."/>
            <person name="Piller C.R."/>
            <person name="Privatt S.R."/>
            <person name="Schneider S.L."/>
            <person name="Sharp S."/>
            <person name="Smith T.C."/>
            <person name="Stanton J.D."/>
            <person name="Ullery H.E."/>
            <person name="Wilson R.J."/>
            <person name="Serrano M.G."/>
            <person name="Buck G."/>
            <person name="Lee V."/>
            <person name="Wang Y."/>
            <person name="Carvalho R."/>
            <person name="Voegtly L."/>
            <person name="Shi R."/>
            <person name="Duckworth R."/>
            <person name="Johnson A."/>
            <person name="Loviza R."/>
            <person name="Walstead R."/>
            <person name="Shah Z."/>
            <person name="Kiflezghi M."/>
            <person name="Wade K."/>
            <person name="Ball S.L."/>
            <person name="Bradley K.W."/>
            <person name="Asai D.J."/>
            <person name="Bowman C.A."/>
            <person name="Russell D.A."/>
            <person name="Pope W.H."/>
            <person name="Jacobs-Sera D."/>
            <person name="Hendrix R.W."/>
            <person name="Hatfull G.F."/>
        </authorList>
    </citation>
    <scope>NUCLEOTIDE SEQUENCE</scope>
</reference>
<dbReference type="InterPro" id="IPR051917">
    <property type="entry name" value="Transposase-Integrase"/>
</dbReference>
<name>A0A2P2CE46_9ZZZZ</name>
<feature type="domain" description="Integrase catalytic" evidence="3">
    <location>
        <begin position="223"/>
        <end position="388"/>
    </location>
</feature>
<dbReference type="InterPro" id="IPR012337">
    <property type="entry name" value="RNaseH-like_sf"/>
</dbReference>
<keyword evidence="1" id="KW-0233">DNA recombination</keyword>
<dbReference type="Pfam" id="PF00665">
    <property type="entry name" value="rve"/>
    <property type="match status" value="1"/>
</dbReference>
<dbReference type="PANTHER" id="PTHR10948:SF23">
    <property type="entry name" value="TRANSPOSASE INSI FOR INSERTION SEQUENCE ELEMENT IS30A-RELATED"/>
    <property type="match status" value="1"/>
</dbReference>
<dbReference type="InterPro" id="IPR025246">
    <property type="entry name" value="IS30-like_HTH"/>
</dbReference>
<gene>
    <name evidence="4" type="ORF">NOCA2720001</name>
</gene>
<dbReference type="EMBL" id="CZKA01000070">
    <property type="protein sequence ID" value="CUR60258.1"/>
    <property type="molecule type" value="Genomic_DNA"/>
</dbReference>
<dbReference type="AlphaFoldDB" id="A0A2P2CE46"/>